<evidence type="ECO:0000256" key="4">
    <source>
        <dbReference type="ARBA" id="ARBA00022840"/>
    </source>
</evidence>
<dbReference type="InterPro" id="IPR004147">
    <property type="entry name" value="ABC1_dom"/>
</dbReference>
<dbReference type="EMBL" id="WNKS01000002">
    <property type="protein sequence ID" value="MTV30140.1"/>
    <property type="molecule type" value="Genomic_DNA"/>
</dbReference>
<name>A0A6N8DI61_RHOAC</name>
<evidence type="ECO:0000313" key="7">
    <source>
        <dbReference type="Proteomes" id="UP000439113"/>
    </source>
</evidence>
<dbReference type="RefSeq" id="WP_155444794.1">
    <property type="nucleotide sequence ID" value="NZ_JAOQNR010000002.1"/>
</dbReference>
<comment type="caution">
    <text evidence="6">The sequence shown here is derived from an EMBL/GenBank/DDBJ whole genome shotgun (WGS) entry which is preliminary data.</text>
</comment>
<keyword evidence="2" id="KW-0808">Transferase</keyword>
<dbReference type="GO" id="GO:0005524">
    <property type="term" value="F:ATP binding"/>
    <property type="evidence" value="ECO:0007669"/>
    <property type="project" value="UniProtKB-KW"/>
</dbReference>
<reference evidence="6 7" key="1">
    <citation type="submission" date="2019-11" db="EMBL/GenBank/DDBJ databases">
        <title>Whole-genome sequence of a Rhodoblastus acidophilus DSM 142.</title>
        <authorList>
            <person name="Kyndt J.A."/>
            <person name="Meyer T.E."/>
        </authorList>
    </citation>
    <scope>NUCLEOTIDE SEQUENCE [LARGE SCALE GENOMIC DNA]</scope>
    <source>
        <strain evidence="6 7">DSM 142</strain>
    </source>
</reference>
<keyword evidence="4" id="KW-0067">ATP-binding</keyword>
<evidence type="ECO:0000256" key="3">
    <source>
        <dbReference type="ARBA" id="ARBA00022741"/>
    </source>
</evidence>
<dbReference type="Proteomes" id="UP000439113">
    <property type="component" value="Unassembled WGS sequence"/>
</dbReference>
<dbReference type="CDD" id="cd13970">
    <property type="entry name" value="ABC1_ADCK3"/>
    <property type="match status" value="1"/>
</dbReference>
<dbReference type="OrthoDB" id="9795390at2"/>
<dbReference type="PANTHER" id="PTHR43851">
    <property type="match status" value="1"/>
</dbReference>
<evidence type="ECO:0000313" key="6">
    <source>
        <dbReference type="EMBL" id="MTV30140.1"/>
    </source>
</evidence>
<evidence type="ECO:0000256" key="2">
    <source>
        <dbReference type="ARBA" id="ARBA00022679"/>
    </source>
</evidence>
<dbReference type="InterPro" id="IPR034646">
    <property type="entry name" value="ADCK3_dom"/>
</dbReference>
<proteinExistence type="inferred from homology"/>
<gene>
    <name evidence="6" type="ORF">GJ654_03930</name>
</gene>
<feature type="domain" description="ABC1 atypical kinase-like" evidence="5">
    <location>
        <begin position="81"/>
        <end position="320"/>
    </location>
</feature>
<keyword evidence="6" id="KW-0418">Kinase</keyword>
<dbReference type="InterPro" id="IPR011009">
    <property type="entry name" value="Kinase-like_dom_sf"/>
</dbReference>
<dbReference type="Pfam" id="PF03109">
    <property type="entry name" value="ABC1"/>
    <property type="match status" value="1"/>
</dbReference>
<evidence type="ECO:0000256" key="1">
    <source>
        <dbReference type="ARBA" id="ARBA00009670"/>
    </source>
</evidence>
<dbReference type="PANTHER" id="PTHR43851:SF3">
    <property type="entry name" value="COENZYME Q8"/>
    <property type="match status" value="1"/>
</dbReference>
<accession>A0A6N8DI61</accession>
<comment type="similarity">
    <text evidence="1">Belongs to the protein kinase superfamily. ADCK protein kinase family.</text>
</comment>
<protein>
    <submittedName>
        <fullName evidence="6">AarF/ABC1/UbiB kinase family protein</fullName>
    </submittedName>
</protein>
<dbReference type="GO" id="GO:0016301">
    <property type="term" value="F:kinase activity"/>
    <property type="evidence" value="ECO:0007669"/>
    <property type="project" value="UniProtKB-KW"/>
</dbReference>
<dbReference type="InterPro" id="IPR051409">
    <property type="entry name" value="Atypical_kinase_ADCK"/>
</dbReference>
<dbReference type="AlphaFoldDB" id="A0A6N8DI61"/>
<dbReference type="SUPFAM" id="SSF56112">
    <property type="entry name" value="Protein kinase-like (PK-like)"/>
    <property type="match status" value="1"/>
</dbReference>
<keyword evidence="3" id="KW-0547">Nucleotide-binding</keyword>
<sequence>MTDDEANRFGARAARYAAVGAQAGGLAARMLSGRLLGRESDPRKLAVALGGLKGPLMKAAQFLATIPEILPDDYAEALAELQSEAPPMGAAFVSRRMATELGPDWRKRFEKFEMKPTFAASLGQVHRATTLDGVDVACKLQYPDMASTVEADLSQLDFALGLQRRMNGSVDASDAFVELAARLREELDYRREASNAKLYSVMFAGCDDIRVPAVHDELSTGRLLTLGWLDGERLLSFKDKADLAQRNAVAKAIFMAWWLPYARFGVIHGDPHLGNYTVFGGGAGINLLDYGCIRVFPPGVVGAVIQLYRGLRAGDRDAIADAYEGWGFQNLNADLIDALTVWARFLLGPLLEDRERAVADEGPVGGYGRAEAREVRARLRQFGPVRLPREFVFMHRAALGLSGAFLHLRARVNFHLLFEEALADFSVESVSARQRDLLAQVGWTPSDAPS</sequence>
<organism evidence="6 7">
    <name type="scientific">Rhodoblastus acidophilus</name>
    <name type="common">Rhodopseudomonas acidophila</name>
    <dbReference type="NCBI Taxonomy" id="1074"/>
    <lineage>
        <taxon>Bacteria</taxon>
        <taxon>Pseudomonadati</taxon>
        <taxon>Pseudomonadota</taxon>
        <taxon>Alphaproteobacteria</taxon>
        <taxon>Hyphomicrobiales</taxon>
        <taxon>Rhodoblastaceae</taxon>
        <taxon>Rhodoblastus</taxon>
    </lineage>
</organism>
<evidence type="ECO:0000259" key="5">
    <source>
        <dbReference type="Pfam" id="PF03109"/>
    </source>
</evidence>